<evidence type="ECO:0000256" key="5">
    <source>
        <dbReference type="ARBA" id="ARBA00022989"/>
    </source>
</evidence>
<organism evidence="9 10">
    <name type="scientific">Fodinibius salinus</name>
    <dbReference type="NCBI Taxonomy" id="860790"/>
    <lineage>
        <taxon>Bacteria</taxon>
        <taxon>Pseudomonadati</taxon>
        <taxon>Balneolota</taxon>
        <taxon>Balneolia</taxon>
        <taxon>Balneolales</taxon>
        <taxon>Balneolaceae</taxon>
        <taxon>Fodinibius</taxon>
    </lineage>
</organism>
<feature type="transmembrane region" description="Helical" evidence="7">
    <location>
        <begin position="112"/>
        <end position="132"/>
    </location>
</feature>
<dbReference type="SUPFAM" id="SSF144091">
    <property type="entry name" value="Rhomboid-like"/>
    <property type="match status" value="1"/>
</dbReference>
<sequence>MNEFISNYPVTFYLVAINVFFSLAALYLYPPIIEWGYLKPYRTVRQKSWYELLTSGFLHANIGHLFVNMFTLYFFGQVMERVLGGNYFLGLYLSGLIAAGIPSLIKFKDDPNYATLGASGAVGSVLFAFILLFPLEPIYLMLIPIPIPAIVFAIGYLGYSMYASKQARGKINHEAHAAGAVWGILYLILFVPNTIDHILTVFGLM</sequence>
<keyword evidence="5 7" id="KW-1133">Transmembrane helix</keyword>
<dbReference type="InterPro" id="IPR035952">
    <property type="entry name" value="Rhomboid-like_sf"/>
</dbReference>
<evidence type="ECO:0000256" key="3">
    <source>
        <dbReference type="ARBA" id="ARBA00022692"/>
    </source>
</evidence>
<dbReference type="Proteomes" id="UP000324595">
    <property type="component" value="Unassembled WGS sequence"/>
</dbReference>
<protein>
    <submittedName>
        <fullName evidence="9">Membrane associated serine protease, rhomboid family</fullName>
    </submittedName>
</protein>
<accession>A0A5D3YFR8</accession>
<dbReference type="PANTHER" id="PTHR43731:SF14">
    <property type="entry name" value="PRESENILIN-ASSOCIATED RHOMBOID-LIKE PROTEIN, MITOCHONDRIAL"/>
    <property type="match status" value="1"/>
</dbReference>
<evidence type="ECO:0000256" key="1">
    <source>
        <dbReference type="ARBA" id="ARBA00004141"/>
    </source>
</evidence>
<evidence type="ECO:0000256" key="2">
    <source>
        <dbReference type="ARBA" id="ARBA00009045"/>
    </source>
</evidence>
<reference evidence="9 10" key="1">
    <citation type="submission" date="2019-07" db="EMBL/GenBank/DDBJ databases">
        <title>Genomic Encyclopedia of Archaeal and Bacterial Type Strains, Phase II (KMG-II): from individual species to whole genera.</title>
        <authorList>
            <person name="Goeker M."/>
        </authorList>
    </citation>
    <scope>NUCLEOTIDE SEQUENCE [LARGE SCALE GENOMIC DNA]</scope>
    <source>
        <strain evidence="9 10">DSM 21935</strain>
    </source>
</reference>
<dbReference type="InterPro" id="IPR050925">
    <property type="entry name" value="Rhomboid_protease_S54"/>
</dbReference>
<feature type="transmembrane region" description="Helical" evidence="7">
    <location>
        <begin position="87"/>
        <end position="105"/>
    </location>
</feature>
<dbReference type="InterPro" id="IPR022764">
    <property type="entry name" value="Peptidase_S54_rhomboid_dom"/>
</dbReference>
<comment type="caution">
    <text evidence="9">The sequence shown here is derived from an EMBL/GenBank/DDBJ whole genome shotgun (WGS) entry which is preliminary data.</text>
</comment>
<comment type="similarity">
    <text evidence="2">Belongs to the peptidase S54 family.</text>
</comment>
<keyword evidence="6 7" id="KW-0472">Membrane</keyword>
<dbReference type="GO" id="GO:0006508">
    <property type="term" value="P:proteolysis"/>
    <property type="evidence" value="ECO:0007669"/>
    <property type="project" value="UniProtKB-KW"/>
</dbReference>
<evidence type="ECO:0000259" key="8">
    <source>
        <dbReference type="Pfam" id="PF01694"/>
    </source>
</evidence>
<dbReference type="Pfam" id="PF01694">
    <property type="entry name" value="Rhomboid"/>
    <property type="match status" value="1"/>
</dbReference>
<dbReference type="RefSeq" id="WP_148899224.1">
    <property type="nucleotide sequence ID" value="NZ_VNHY01000003.1"/>
</dbReference>
<proteinExistence type="inferred from homology"/>
<evidence type="ECO:0000256" key="6">
    <source>
        <dbReference type="ARBA" id="ARBA00023136"/>
    </source>
</evidence>
<feature type="transmembrane region" description="Helical" evidence="7">
    <location>
        <begin position="180"/>
        <end position="204"/>
    </location>
</feature>
<feature type="transmembrane region" description="Helical" evidence="7">
    <location>
        <begin position="12"/>
        <end position="29"/>
    </location>
</feature>
<keyword evidence="3 7" id="KW-0812">Transmembrane</keyword>
<dbReference type="Gene3D" id="1.20.1540.10">
    <property type="entry name" value="Rhomboid-like"/>
    <property type="match status" value="1"/>
</dbReference>
<feature type="transmembrane region" description="Helical" evidence="7">
    <location>
        <begin position="50"/>
        <end position="75"/>
    </location>
</feature>
<evidence type="ECO:0000256" key="4">
    <source>
        <dbReference type="ARBA" id="ARBA00022801"/>
    </source>
</evidence>
<gene>
    <name evidence="9" type="ORF">LX73_1884</name>
</gene>
<dbReference type="PANTHER" id="PTHR43731">
    <property type="entry name" value="RHOMBOID PROTEASE"/>
    <property type="match status" value="1"/>
</dbReference>
<dbReference type="OrthoDB" id="9807874at2"/>
<evidence type="ECO:0000313" key="9">
    <source>
        <dbReference type="EMBL" id="TYP92523.1"/>
    </source>
</evidence>
<name>A0A5D3YFR8_9BACT</name>
<dbReference type="AlphaFoldDB" id="A0A5D3YFR8"/>
<evidence type="ECO:0000256" key="7">
    <source>
        <dbReference type="SAM" id="Phobius"/>
    </source>
</evidence>
<dbReference type="GO" id="GO:0016020">
    <property type="term" value="C:membrane"/>
    <property type="evidence" value="ECO:0007669"/>
    <property type="project" value="UniProtKB-SubCell"/>
</dbReference>
<dbReference type="GO" id="GO:0004252">
    <property type="term" value="F:serine-type endopeptidase activity"/>
    <property type="evidence" value="ECO:0007669"/>
    <property type="project" value="InterPro"/>
</dbReference>
<comment type="subcellular location">
    <subcellularLocation>
        <location evidence="1">Membrane</location>
        <topology evidence="1">Multi-pass membrane protein</topology>
    </subcellularLocation>
</comment>
<dbReference type="EMBL" id="VNHY01000003">
    <property type="protein sequence ID" value="TYP92523.1"/>
    <property type="molecule type" value="Genomic_DNA"/>
</dbReference>
<feature type="transmembrane region" description="Helical" evidence="7">
    <location>
        <begin position="138"/>
        <end position="159"/>
    </location>
</feature>
<evidence type="ECO:0000313" key="10">
    <source>
        <dbReference type="Proteomes" id="UP000324595"/>
    </source>
</evidence>
<keyword evidence="4" id="KW-0378">Hydrolase</keyword>
<keyword evidence="9" id="KW-0645">Protease</keyword>
<keyword evidence="10" id="KW-1185">Reference proteome</keyword>
<feature type="domain" description="Peptidase S54 rhomboid" evidence="8">
    <location>
        <begin position="47"/>
        <end position="191"/>
    </location>
</feature>